<dbReference type="Gene3D" id="2.80.10.50">
    <property type="match status" value="2"/>
</dbReference>
<accession>A0A5P2CDA9</accession>
<dbReference type="Pfam" id="PF13472">
    <property type="entry name" value="Lipase_GDSL_2"/>
    <property type="match status" value="1"/>
</dbReference>
<feature type="disulfide bond" evidence="1">
    <location>
        <begin position="474"/>
        <end position="484"/>
    </location>
</feature>
<keyword evidence="1" id="KW-1015">Disulfide bond</keyword>
<feature type="region of interest" description="Disordered" evidence="2">
    <location>
        <begin position="716"/>
        <end position="740"/>
    </location>
</feature>
<dbReference type="InterPro" id="IPR037460">
    <property type="entry name" value="SEST-like"/>
</dbReference>
<dbReference type="PANTHER" id="PTHR37981:SF1">
    <property type="entry name" value="SGNH HYDROLASE-TYPE ESTERASE DOMAIN-CONTAINING PROTEIN"/>
    <property type="match status" value="1"/>
</dbReference>
<dbReference type="SUPFAM" id="SSF52266">
    <property type="entry name" value="SGNH hydrolase"/>
    <property type="match status" value="1"/>
</dbReference>
<dbReference type="EMBL" id="CP029191">
    <property type="protein sequence ID" value="QES40260.1"/>
    <property type="molecule type" value="Genomic_DNA"/>
</dbReference>
<dbReference type="SUPFAM" id="SSF56219">
    <property type="entry name" value="DNase I-like"/>
    <property type="match status" value="1"/>
</dbReference>
<dbReference type="InterPro" id="IPR013830">
    <property type="entry name" value="SGNH_hydro"/>
</dbReference>
<dbReference type="PANTHER" id="PTHR37981">
    <property type="entry name" value="LIPASE 2"/>
    <property type="match status" value="1"/>
</dbReference>
<protein>
    <recommendedName>
        <fullName evidence="3">Ricin B lectin domain-containing protein</fullName>
    </recommendedName>
</protein>
<dbReference type="InterPro" id="IPR035992">
    <property type="entry name" value="Ricin_B-like_lectins"/>
</dbReference>
<evidence type="ECO:0000256" key="2">
    <source>
        <dbReference type="SAM" id="MobiDB-lite"/>
    </source>
</evidence>
<dbReference type="RefSeq" id="WP_150182460.1">
    <property type="nucleotide sequence ID" value="NZ_CP029191.1"/>
</dbReference>
<dbReference type="Gene3D" id="3.60.10.10">
    <property type="entry name" value="Endonuclease/exonuclease/phosphatase"/>
    <property type="match status" value="1"/>
</dbReference>
<dbReference type="PROSITE" id="PS50231">
    <property type="entry name" value="RICIN_B_LECTIN"/>
    <property type="match status" value="2"/>
</dbReference>
<dbReference type="InterPro" id="IPR036691">
    <property type="entry name" value="Endo/exonu/phosph_ase_sf"/>
</dbReference>
<dbReference type="Proteomes" id="UP000324015">
    <property type="component" value="Chromosome"/>
</dbReference>
<dbReference type="SMART" id="SM00458">
    <property type="entry name" value="RICIN"/>
    <property type="match status" value="1"/>
</dbReference>
<dbReference type="InterPro" id="IPR036514">
    <property type="entry name" value="SGNH_hydro_sf"/>
</dbReference>
<gene>
    <name evidence="4" type="ORF">DEJ49_04030</name>
</gene>
<dbReference type="InterPro" id="IPR000772">
    <property type="entry name" value="Ricin_B_lectin"/>
</dbReference>
<evidence type="ECO:0000313" key="5">
    <source>
        <dbReference type="Proteomes" id="UP000324015"/>
    </source>
</evidence>
<evidence type="ECO:0000256" key="1">
    <source>
        <dbReference type="PIRSR" id="PIRSR637460-2"/>
    </source>
</evidence>
<dbReference type="GO" id="GO:0016788">
    <property type="term" value="F:hydrolase activity, acting on ester bonds"/>
    <property type="evidence" value="ECO:0007669"/>
    <property type="project" value="InterPro"/>
</dbReference>
<dbReference type="CDD" id="cd00161">
    <property type="entry name" value="beta-trefoil_Ricin-like"/>
    <property type="match status" value="1"/>
</dbReference>
<dbReference type="GO" id="GO:0006629">
    <property type="term" value="P:lipid metabolic process"/>
    <property type="evidence" value="ECO:0007669"/>
    <property type="project" value="TreeGrafter"/>
</dbReference>
<dbReference type="Gene3D" id="3.40.50.1110">
    <property type="entry name" value="SGNH hydrolase"/>
    <property type="match status" value="1"/>
</dbReference>
<name>A0A5P2CDA9_STRVZ</name>
<sequence length="1170" mass="126312">MEPLSAQRSPLRGHGARPRTPLVLLLVTALLTGLLTALTTTVGAAPAHAAAIDRTVLTWNMQGAGDGRNDPVQKWETLKNPLMFDPQMGKPDIALVQEGGPMDVPGSADNATTPTPNQVVNGQYETINQVQHKIWKVNRQDSYHIYRVNWDVAGHRVNPTIVTREPADETIIMGRVGSDTRPMLGARYGNDVYFTLHAAKNGNDAEAQAQRAWTWAKAHNPPYNVVVGGDFNKEPKDLGNLNGMTLHKTGLPTHIGGKELDYALAGNVNQPGDTNPERIREPGLFSDHSPVLLTPDRRCAWGFAGAAPGGRAAAADAQGCQEAVVSMGDSYISGEAGRWQGNGSNGQYSTKAKDGSSFGTDRTAFNCSGSGTDEKCEHDPKRVYGDTGEGKEMCHRSDVAEIKSVGDVLGIPQERRLNIACSGATTDDILTRTFKGEKPQIEQLASLSRKYHLKYVVLSIGGNDLGFSKIAQDCVLGYEANRPCSTKGRGEMGPKLAEVGDAVNKTVETIRKTLDESGQGHAKIIIQGYPDPVPSSLNVRYENKAWLREMSGGCPLADPDVDWLHYEVVPGLNKEIAAVAERQRVIFLDPLSALAGHQLCGQGATQADEKNTLAGPPDPTVNEWVRWIPGLSDGLPWTQGETQEAAHPNAFGQQAMGACLRKTIEKTQTYSDGYFSCVGSRGMGPGDVRVAEKKPAQHVLIGETHRMVLRNARSGDLVDADWGGDGSYPRGEEEGQTDKQGWDVTAYEAGGPTVRQNSDEPQPILADVTVRRGDLLLAGSEESSNGEDPGSDQAHYWAQLAKNGRHNLNTWALSAPERDGSVQYLYLRRDADGKRHVGGCLTQNPELMTDKDRKSWLTVEPCGSSTYQSWWLESPGPLPNPRPAPDGWEQRGERQIASSEHDKCLRSGFFGTASLTECADDDIVQQWQPTAQVPLTPPRAAARTRTTPEPTANGAFFLQNSGTDDCLIPTGDGAGVAVGTCENSAAHQWAWQGRTLRSVDSGRCLTTDADEALSLADCVTVPEALKGGIEPKNGSRVVMRSATGLAMELPGGDTTAGKKITGAAPEPQQDRQKWDLHADGGPDGIWRLAPKLIESRHLSYNVIDKVAALMDAVSDNKGEQWRLEKVGGGWYRAVNNLDGTVLTASGAGEPLALKEPLNNLGQWWRFDCTC</sequence>
<evidence type="ECO:0000313" key="4">
    <source>
        <dbReference type="EMBL" id="QES40260.1"/>
    </source>
</evidence>
<dbReference type="SUPFAM" id="SSF50370">
    <property type="entry name" value="Ricin B-like lectins"/>
    <property type="match status" value="2"/>
</dbReference>
<dbReference type="AlphaFoldDB" id="A0A5P2CDA9"/>
<evidence type="ECO:0000259" key="3">
    <source>
        <dbReference type="SMART" id="SM00458"/>
    </source>
</evidence>
<feature type="compositionally biased region" description="Basic and acidic residues" evidence="2">
    <location>
        <begin position="730"/>
        <end position="740"/>
    </location>
</feature>
<proteinExistence type="predicted"/>
<reference evidence="4 5" key="1">
    <citation type="submission" date="2018-05" db="EMBL/GenBank/DDBJ databases">
        <title>Streptomyces venezuelae.</title>
        <authorList>
            <person name="Kim W."/>
            <person name="Lee N."/>
            <person name="Cho B.-K."/>
        </authorList>
    </citation>
    <scope>NUCLEOTIDE SEQUENCE [LARGE SCALE GENOMIC DNA]</scope>
    <source>
        <strain evidence="4 5">ATCC 14585</strain>
    </source>
</reference>
<feature type="domain" description="Ricin B lectin" evidence="3">
    <location>
        <begin position="953"/>
        <end position="1077"/>
    </location>
</feature>
<feature type="disulfide bond" evidence="1">
    <location>
        <begin position="394"/>
        <end position="421"/>
    </location>
</feature>
<organism evidence="4 5">
    <name type="scientific">Streptomyces venezuelae</name>
    <dbReference type="NCBI Taxonomy" id="54571"/>
    <lineage>
        <taxon>Bacteria</taxon>
        <taxon>Bacillati</taxon>
        <taxon>Actinomycetota</taxon>
        <taxon>Actinomycetes</taxon>
        <taxon>Kitasatosporales</taxon>
        <taxon>Streptomycetaceae</taxon>
        <taxon>Streptomyces</taxon>
    </lineage>
</organism>